<evidence type="ECO:0000256" key="1">
    <source>
        <dbReference type="ARBA" id="ARBA00001462"/>
    </source>
</evidence>
<evidence type="ECO:0000313" key="10">
    <source>
        <dbReference type="Proteomes" id="UP000630528"/>
    </source>
</evidence>
<dbReference type="GO" id="GO:0000272">
    <property type="term" value="P:polysaccharide catabolic process"/>
    <property type="evidence" value="ECO:0007669"/>
    <property type="project" value="TreeGrafter"/>
</dbReference>
<dbReference type="SMART" id="SM00813">
    <property type="entry name" value="Alpha-L-AF_C"/>
    <property type="match status" value="1"/>
</dbReference>
<dbReference type="SUPFAM" id="SSF51011">
    <property type="entry name" value="Glycosyl hydrolase domain"/>
    <property type="match status" value="1"/>
</dbReference>
<dbReference type="PANTHER" id="PTHR43576:SF3">
    <property type="entry name" value="ALPHA-L-ARABINOFURANOSIDASE C"/>
    <property type="match status" value="1"/>
</dbReference>
<dbReference type="GO" id="GO:0046373">
    <property type="term" value="P:L-arabinose metabolic process"/>
    <property type="evidence" value="ECO:0007669"/>
    <property type="project" value="InterPro"/>
</dbReference>
<dbReference type="EMBL" id="JAEPWM010000001">
    <property type="protein sequence ID" value="MBK6004953.1"/>
    <property type="molecule type" value="Genomic_DNA"/>
</dbReference>
<name>A0A934WL19_9BURK</name>
<evidence type="ECO:0000256" key="4">
    <source>
        <dbReference type="ARBA" id="ARBA00012670"/>
    </source>
</evidence>
<comment type="subunit">
    <text evidence="3">Homohexamer; trimer of dimers.</text>
</comment>
<dbReference type="Gene3D" id="2.60.40.1180">
    <property type="entry name" value="Golgi alpha-mannosidase II"/>
    <property type="match status" value="1"/>
</dbReference>
<keyword evidence="5" id="KW-0378">Hydrolase</keyword>
<reference evidence="9" key="1">
    <citation type="journal article" date="2012" name="J. Microbiol. Biotechnol.">
        <title>Ramlibacter ginsenosidimutans sp. nov., with ginsenoside-converting activity.</title>
        <authorList>
            <person name="Wang L."/>
            <person name="An D.S."/>
            <person name="Kim S.G."/>
            <person name="Jin F.X."/>
            <person name="Kim S.C."/>
            <person name="Lee S.T."/>
            <person name="Im W.T."/>
        </authorList>
    </citation>
    <scope>NUCLEOTIDE SEQUENCE</scope>
    <source>
        <strain evidence="9">KACC 17527</strain>
    </source>
</reference>
<dbReference type="Pfam" id="PF06964">
    <property type="entry name" value="Alpha-L-AF_C"/>
    <property type="match status" value="1"/>
</dbReference>
<dbReference type="AlphaFoldDB" id="A0A934WL19"/>
<protein>
    <recommendedName>
        <fullName evidence="4">non-reducing end alpha-L-arabinofuranosidase</fullName>
        <ecNumber evidence="4">3.2.1.55</ecNumber>
    </recommendedName>
</protein>
<dbReference type="GO" id="GO:0046556">
    <property type="term" value="F:alpha-L-arabinofuranosidase activity"/>
    <property type="evidence" value="ECO:0007669"/>
    <property type="project" value="UniProtKB-EC"/>
</dbReference>
<evidence type="ECO:0000256" key="2">
    <source>
        <dbReference type="ARBA" id="ARBA00007186"/>
    </source>
</evidence>
<keyword evidence="7" id="KW-0326">Glycosidase</keyword>
<comment type="caution">
    <text evidence="9">The sequence shown here is derived from an EMBL/GenBank/DDBJ whole genome shotgun (WGS) entry which is preliminary data.</text>
</comment>
<evidence type="ECO:0000259" key="8">
    <source>
        <dbReference type="SMART" id="SM00813"/>
    </source>
</evidence>
<dbReference type="Pfam" id="PF22848">
    <property type="entry name" value="ASD1_dom"/>
    <property type="match status" value="1"/>
</dbReference>
<dbReference type="Gene3D" id="3.20.20.80">
    <property type="entry name" value="Glycosidases"/>
    <property type="match status" value="1"/>
</dbReference>
<dbReference type="EC" id="3.2.1.55" evidence="4"/>
<dbReference type="SUPFAM" id="SSF51445">
    <property type="entry name" value="(Trans)glycosidases"/>
    <property type="match status" value="1"/>
</dbReference>
<dbReference type="PANTHER" id="PTHR43576">
    <property type="entry name" value="ALPHA-L-ARABINOFURANOSIDASE C-RELATED"/>
    <property type="match status" value="1"/>
</dbReference>
<accession>A0A934WL19</accession>
<evidence type="ECO:0000256" key="5">
    <source>
        <dbReference type="ARBA" id="ARBA00022801"/>
    </source>
</evidence>
<proteinExistence type="inferred from homology"/>
<keyword evidence="6" id="KW-0119">Carbohydrate metabolism</keyword>
<feature type="domain" description="Alpha-L-arabinofuranosidase C-terminal" evidence="8">
    <location>
        <begin position="291"/>
        <end position="494"/>
    </location>
</feature>
<evidence type="ECO:0000313" key="9">
    <source>
        <dbReference type="EMBL" id="MBK6004953.1"/>
    </source>
</evidence>
<dbReference type="InterPro" id="IPR010720">
    <property type="entry name" value="Alpha-L-AF_C"/>
</dbReference>
<dbReference type="Proteomes" id="UP000630528">
    <property type="component" value="Unassembled WGS sequence"/>
</dbReference>
<comment type="similarity">
    <text evidence="2">Belongs to the glycosyl hydrolase 51 family.</text>
</comment>
<dbReference type="InterPro" id="IPR013780">
    <property type="entry name" value="Glyco_hydro_b"/>
</dbReference>
<evidence type="ECO:0000256" key="7">
    <source>
        <dbReference type="ARBA" id="ARBA00023295"/>
    </source>
</evidence>
<comment type="catalytic activity">
    <reaction evidence="1">
        <text>Hydrolysis of terminal non-reducing alpha-L-arabinofuranoside residues in alpha-L-arabinosides.</text>
        <dbReference type="EC" id="3.2.1.55"/>
    </reaction>
</comment>
<reference evidence="9" key="2">
    <citation type="submission" date="2021-01" db="EMBL/GenBank/DDBJ databases">
        <authorList>
            <person name="Kang M."/>
        </authorList>
    </citation>
    <scope>NUCLEOTIDE SEQUENCE</scope>
    <source>
        <strain evidence="9">KACC 17527</strain>
    </source>
</reference>
<gene>
    <name evidence="9" type="ORF">JJB11_02510</name>
</gene>
<evidence type="ECO:0000256" key="6">
    <source>
        <dbReference type="ARBA" id="ARBA00023277"/>
    </source>
</evidence>
<dbReference type="InterPro" id="IPR055235">
    <property type="entry name" value="ASD1_cat"/>
</dbReference>
<keyword evidence="10" id="KW-1185">Reference proteome</keyword>
<organism evidence="9 10">
    <name type="scientific">Ramlibacter ginsenosidimutans</name>
    <dbReference type="NCBI Taxonomy" id="502333"/>
    <lineage>
        <taxon>Bacteria</taxon>
        <taxon>Pseudomonadati</taxon>
        <taxon>Pseudomonadota</taxon>
        <taxon>Betaproteobacteria</taxon>
        <taxon>Burkholderiales</taxon>
        <taxon>Comamonadaceae</taxon>
        <taxon>Ramlibacter</taxon>
    </lineage>
</organism>
<evidence type="ECO:0000256" key="3">
    <source>
        <dbReference type="ARBA" id="ARBA00011165"/>
    </source>
</evidence>
<dbReference type="RefSeq" id="WP_201166320.1">
    <property type="nucleotide sequence ID" value="NZ_JAEPWM010000001.1"/>
</dbReference>
<sequence>MIRTGLVLDRDFVVGPLDRRVFGVFVEHLGRCVYTGIYEPGHPSADEDGFRGDVLALTRELGASIVRYPGGNFLSGYDWEDGVGPREQRPTRLDLAWHSTETNAFGTNEFIAWCRAAGVEPMLAVNLGTRGADAARRLVEYCNHPGGTTLSELRRQHGQPKPHGVRAWCLGNEMDAPWQIGQKDAGEYGRLARDTARLMRRVSPDLQLTACGSSNRELPTFGRWEYEVLQECFDEVDLLSVHAYFENPHGDTWEFLGNIDRMDLHIKEVAAIADAVAARRHSHKRMKLAVDEWNIWYKARAGEHAYQPDWPRAPRLIEEVYNFEDALAAGGALCVLMNNADRVQVACLAQLVNAIGAIRTEPGGPAWRQTIFHPFALAARHARGVVLRTAIQSPARSGRMHPEMPYLVASATHDEASGRTAIFALNRHLAEPQELTVQLRGFGPLCELVEAQELFHTDMQAANTRDAPDTVAPRPQREARVAEGQLRVRLQPGSWNVFVLQHRGRPAP</sequence>
<dbReference type="InterPro" id="IPR017853">
    <property type="entry name" value="GH"/>
</dbReference>